<evidence type="ECO:0000313" key="5">
    <source>
        <dbReference type="EMBL" id="PIK46483.1"/>
    </source>
</evidence>
<name>A0A2G8KER5_STIJA</name>
<dbReference type="InterPro" id="IPR021896">
    <property type="entry name" value="THAP9-like_HTH"/>
</dbReference>
<protein>
    <submittedName>
        <fullName evidence="5">Putative DNA transposase THAP9-like</fullName>
    </submittedName>
</protein>
<evidence type="ECO:0000313" key="6">
    <source>
        <dbReference type="Proteomes" id="UP000230750"/>
    </source>
</evidence>
<organism evidence="5 6">
    <name type="scientific">Stichopus japonicus</name>
    <name type="common">Sea cucumber</name>
    <dbReference type="NCBI Taxonomy" id="307972"/>
    <lineage>
        <taxon>Eukaryota</taxon>
        <taxon>Metazoa</taxon>
        <taxon>Echinodermata</taxon>
        <taxon>Eleutherozoa</taxon>
        <taxon>Echinozoa</taxon>
        <taxon>Holothuroidea</taxon>
        <taxon>Aspidochirotacea</taxon>
        <taxon>Aspidochirotida</taxon>
        <taxon>Stichopodidae</taxon>
        <taxon>Apostichopus</taxon>
    </lineage>
</organism>
<sequence length="366" mass="42122">MEDLQSENEILKKRIKLLQQTVRRKNKKIETMKGLLQELKDRNYLNHDVHAWLEENFSGLKLDILKNEIANCNKNPHAFRYSDALKQFALTLHFYSPKAYNFTRKVLNLPNPSSLRQWRSSVDCQPGFLKEVLLHLQKETEKDVTMADCALLVDAMSIRKQTEWNHIKKQFEGFVNYGGVVAEPNDDLATECLVFMAVGIKQSWKHVIGYFFVNKLSAQNQAQLIKSSIELLADHGMNVHAVTFDGCYTNQSTANILGAKLTFPGWQAYFPHPNLPDKVVYIILDACDMLKLMRNTLADMKILKYLGENGEMKSVEWRFIEELVKLQEKDTLFLANKLTAKHAVAETQDERQLGSTNSKLFCCRCN</sequence>
<evidence type="ECO:0000259" key="4">
    <source>
        <dbReference type="Pfam" id="PF21788"/>
    </source>
</evidence>
<dbReference type="Pfam" id="PF12017">
    <property type="entry name" value="Tnp_P_element"/>
    <property type="match status" value="1"/>
</dbReference>
<keyword evidence="6" id="KW-1185">Reference proteome</keyword>
<dbReference type="AlphaFoldDB" id="A0A2G8KER5"/>
<dbReference type="InterPro" id="IPR048365">
    <property type="entry name" value="TNP-like_RNaseH_N"/>
</dbReference>
<dbReference type="Pfam" id="PF21788">
    <property type="entry name" value="TNP-like_GBD"/>
    <property type="match status" value="1"/>
</dbReference>
<evidence type="ECO:0000259" key="3">
    <source>
        <dbReference type="Pfam" id="PF21787"/>
    </source>
</evidence>
<reference evidence="5 6" key="1">
    <citation type="journal article" date="2017" name="PLoS Biol.">
        <title>The sea cucumber genome provides insights into morphological evolution and visceral regeneration.</title>
        <authorList>
            <person name="Zhang X."/>
            <person name="Sun L."/>
            <person name="Yuan J."/>
            <person name="Sun Y."/>
            <person name="Gao Y."/>
            <person name="Zhang L."/>
            <person name="Li S."/>
            <person name="Dai H."/>
            <person name="Hamel J.F."/>
            <person name="Liu C."/>
            <person name="Yu Y."/>
            <person name="Liu S."/>
            <person name="Lin W."/>
            <person name="Guo K."/>
            <person name="Jin S."/>
            <person name="Xu P."/>
            <person name="Storey K.B."/>
            <person name="Huan P."/>
            <person name="Zhang T."/>
            <person name="Zhou Y."/>
            <person name="Zhang J."/>
            <person name="Lin C."/>
            <person name="Li X."/>
            <person name="Xing L."/>
            <person name="Huo D."/>
            <person name="Sun M."/>
            <person name="Wang L."/>
            <person name="Mercier A."/>
            <person name="Li F."/>
            <person name="Yang H."/>
            <person name="Xiang J."/>
        </authorList>
    </citation>
    <scope>NUCLEOTIDE SEQUENCE [LARGE SCALE GENOMIC DNA]</scope>
    <source>
        <strain evidence="5">Shaxun</strain>
        <tissue evidence="5">Muscle</tissue>
    </source>
</reference>
<dbReference type="EMBL" id="MRZV01000641">
    <property type="protein sequence ID" value="PIK46483.1"/>
    <property type="molecule type" value="Genomic_DNA"/>
</dbReference>
<feature type="domain" description="Transposable element P transposase-like RNase H" evidence="3">
    <location>
        <begin position="124"/>
        <end position="258"/>
    </location>
</feature>
<accession>A0A2G8KER5</accession>
<feature type="domain" description="Transposable element P transposase-like GTP-binding insertion" evidence="4">
    <location>
        <begin position="287"/>
        <end position="347"/>
    </location>
</feature>
<dbReference type="STRING" id="307972.A0A2G8KER5"/>
<dbReference type="OrthoDB" id="6760869at2759"/>
<dbReference type="InterPro" id="IPR048366">
    <property type="entry name" value="TNP-like_GBD"/>
</dbReference>
<evidence type="ECO:0000256" key="1">
    <source>
        <dbReference type="SAM" id="Coils"/>
    </source>
</evidence>
<evidence type="ECO:0000259" key="2">
    <source>
        <dbReference type="Pfam" id="PF12017"/>
    </source>
</evidence>
<feature type="domain" description="THAP9-like helix-turn-helix" evidence="2">
    <location>
        <begin position="38"/>
        <end position="118"/>
    </location>
</feature>
<dbReference type="Pfam" id="PF21787">
    <property type="entry name" value="TNP-like_RNaseH_N"/>
    <property type="match status" value="1"/>
</dbReference>
<dbReference type="Proteomes" id="UP000230750">
    <property type="component" value="Unassembled WGS sequence"/>
</dbReference>
<keyword evidence="1" id="KW-0175">Coiled coil</keyword>
<proteinExistence type="predicted"/>
<comment type="caution">
    <text evidence="5">The sequence shown here is derived from an EMBL/GenBank/DDBJ whole genome shotgun (WGS) entry which is preliminary data.</text>
</comment>
<feature type="coiled-coil region" evidence="1">
    <location>
        <begin position="1"/>
        <end position="42"/>
    </location>
</feature>
<gene>
    <name evidence="5" type="ORF">BSL78_16644</name>
</gene>